<feature type="transmembrane region" description="Helical" evidence="1">
    <location>
        <begin position="63"/>
        <end position="82"/>
    </location>
</feature>
<proteinExistence type="predicted"/>
<gene>
    <name evidence="2" type="ORF">BET10_18270</name>
</gene>
<feature type="transmembrane region" description="Helical" evidence="1">
    <location>
        <begin position="159"/>
        <end position="189"/>
    </location>
</feature>
<keyword evidence="1" id="KW-0472">Membrane</keyword>
<keyword evidence="3" id="KW-1185">Reference proteome</keyword>
<protein>
    <submittedName>
        <fullName evidence="2">Uncharacterized protein</fullName>
    </submittedName>
</protein>
<sequence>MTYLQYRITAYRYALRMLLKQANQFALMISTLFYIFLPGLIAAMFFGLGRIIQNDSEQASNQIIWGCLLLQTLLLNVLKPAILDDAHRMFHHSLTKSKIRLIASDIAQLVASHVLLWMSLILALAMGVDKLARAPHFIGFMITQLGMGIMLLYRPQAAVLTLVASLVLLATTSSNLAYLAWLNACLLALSFVKPIRLRYSPTKLTVWSFWALYGLCHAWSLAWRVSISLLVVWGVAVIGVERPELLHWYTPMAALFASLIWASLCIKTTKYINQHRLFWASLKQLGALAQAQHILIFVLYFLCWLTGVILLRFDVFSLAILILAPVLQWCAATIPQRLAVCWGSFAVLTYLVKALM</sequence>
<dbReference type="Proteomes" id="UP000179786">
    <property type="component" value="Unassembled WGS sequence"/>
</dbReference>
<dbReference type="OrthoDB" id="6284252at2"/>
<dbReference type="InterPro" id="IPR045614">
    <property type="entry name" value="DUF6136"/>
</dbReference>
<accession>A0A1S1MUY7</accession>
<dbReference type="Pfam" id="PF19632">
    <property type="entry name" value="DUF6136"/>
    <property type="match status" value="1"/>
</dbReference>
<evidence type="ECO:0000313" key="2">
    <source>
        <dbReference type="EMBL" id="OHU88768.1"/>
    </source>
</evidence>
<dbReference type="RefSeq" id="WP_070986680.1">
    <property type="nucleotide sequence ID" value="NZ_MKJU01000030.1"/>
</dbReference>
<reference evidence="2 3" key="1">
    <citation type="submission" date="2016-09" db="EMBL/GenBank/DDBJ databases">
        <title>Pseudoalteromonas amylolytica sp. nov., isolated from the surface seawater.</title>
        <authorList>
            <person name="Wu Y.-H."/>
            <person name="Cheng H."/>
            <person name="Jin X.-B."/>
            <person name="Wang C.-S."/>
            <person name="Xu X.-W."/>
        </authorList>
    </citation>
    <scope>NUCLEOTIDE SEQUENCE [LARGE SCALE GENOMIC DNA]</scope>
    <source>
        <strain evidence="2 3">JW1</strain>
    </source>
</reference>
<dbReference type="EMBL" id="MKJU01000030">
    <property type="protein sequence ID" value="OHU88768.1"/>
    <property type="molecule type" value="Genomic_DNA"/>
</dbReference>
<keyword evidence="1" id="KW-0812">Transmembrane</keyword>
<evidence type="ECO:0000256" key="1">
    <source>
        <dbReference type="SAM" id="Phobius"/>
    </source>
</evidence>
<evidence type="ECO:0000313" key="3">
    <source>
        <dbReference type="Proteomes" id="UP000179786"/>
    </source>
</evidence>
<feature type="transmembrane region" description="Helical" evidence="1">
    <location>
        <begin position="210"/>
        <end position="236"/>
    </location>
</feature>
<organism evidence="2 3">
    <name type="scientific">Pseudoalteromonas amylolytica</name>
    <dbReference type="NCBI Taxonomy" id="1859457"/>
    <lineage>
        <taxon>Bacteria</taxon>
        <taxon>Pseudomonadati</taxon>
        <taxon>Pseudomonadota</taxon>
        <taxon>Gammaproteobacteria</taxon>
        <taxon>Alteromonadales</taxon>
        <taxon>Pseudoalteromonadaceae</taxon>
        <taxon>Pseudoalteromonas</taxon>
    </lineage>
</organism>
<comment type="caution">
    <text evidence="2">The sequence shown here is derived from an EMBL/GenBank/DDBJ whole genome shotgun (WGS) entry which is preliminary data.</text>
</comment>
<feature type="transmembrane region" description="Helical" evidence="1">
    <location>
        <begin position="248"/>
        <end position="266"/>
    </location>
</feature>
<feature type="transmembrane region" description="Helical" evidence="1">
    <location>
        <begin position="102"/>
        <end position="125"/>
    </location>
</feature>
<keyword evidence="1" id="KW-1133">Transmembrane helix</keyword>
<name>A0A1S1MUY7_9GAMM</name>
<dbReference type="AlphaFoldDB" id="A0A1S1MUY7"/>
<feature type="transmembrane region" description="Helical" evidence="1">
    <location>
        <begin position="137"/>
        <end position="153"/>
    </location>
</feature>
<feature type="transmembrane region" description="Helical" evidence="1">
    <location>
        <begin position="25"/>
        <end position="51"/>
    </location>
</feature>
<feature type="transmembrane region" description="Helical" evidence="1">
    <location>
        <begin position="315"/>
        <end position="331"/>
    </location>
</feature>
<feature type="transmembrane region" description="Helical" evidence="1">
    <location>
        <begin position="287"/>
        <end position="309"/>
    </location>
</feature>